<feature type="domain" description="CCHC-type" evidence="3">
    <location>
        <begin position="153"/>
        <end position="168"/>
    </location>
</feature>
<evidence type="ECO:0000313" key="5">
    <source>
        <dbReference type="Proteomes" id="UP000829196"/>
    </source>
</evidence>
<evidence type="ECO:0000256" key="1">
    <source>
        <dbReference type="PROSITE-ProRule" id="PRU00047"/>
    </source>
</evidence>
<dbReference type="InterPro" id="IPR036875">
    <property type="entry name" value="Znf_CCHC_sf"/>
</dbReference>
<gene>
    <name evidence="4" type="ORF">KFK09_002929</name>
</gene>
<dbReference type="CDD" id="cd00303">
    <property type="entry name" value="retropepsin_like"/>
    <property type="match status" value="1"/>
</dbReference>
<keyword evidence="1" id="KW-0862">Zinc</keyword>
<feature type="compositionally biased region" description="Polar residues" evidence="2">
    <location>
        <begin position="83"/>
        <end position="114"/>
    </location>
</feature>
<dbReference type="SUPFAM" id="SSF50630">
    <property type="entry name" value="Acid proteases"/>
    <property type="match status" value="1"/>
</dbReference>
<dbReference type="InterPro" id="IPR043502">
    <property type="entry name" value="DNA/RNA_pol_sf"/>
</dbReference>
<evidence type="ECO:0000259" key="3">
    <source>
        <dbReference type="PROSITE" id="PS50158"/>
    </source>
</evidence>
<comment type="caution">
    <text evidence="4">The sequence shown here is derived from an EMBL/GenBank/DDBJ whole genome shotgun (WGS) entry which is preliminary data.</text>
</comment>
<organism evidence="4 5">
    <name type="scientific">Dendrobium nobile</name>
    <name type="common">Orchid</name>
    <dbReference type="NCBI Taxonomy" id="94219"/>
    <lineage>
        <taxon>Eukaryota</taxon>
        <taxon>Viridiplantae</taxon>
        <taxon>Streptophyta</taxon>
        <taxon>Embryophyta</taxon>
        <taxon>Tracheophyta</taxon>
        <taxon>Spermatophyta</taxon>
        <taxon>Magnoliopsida</taxon>
        <taxon>Liliopsida</taxon>
        <taxon>Asparagales</taxon>
        <taxon>Orchidaceae</taxon>
        <taxon>Epidendroideae</taxon>
        <taxon>Malaxideae</taxon>
        <taxon>Dendrobiinae</taxon>
        <taxon>Dendrobium</taxon>
    </lineage>
</organism>
<dbReference type="Proteomes" id="UP000829196">
    <property type="component" value="Unassembled WGS sequence"/>
</dbReference>
<dbReference type="EMBL" id="JAGYWB010000003">
    <property type="protein sequence ID" value="KAI0527329.1"/>
    <property type="molecule type" value="Genomic_DNA"/>
</dbReference>
<keyword evidence="5" id="KW-1185">Reference proteome</keyword>
<keyword evidence="1" id="KW-0863">Zinc-finger</keyword>
<dbReference type="InterPro" id="IPR001878">
    <property type="entry name" value="Znf_CCHC"/>
</dbReference>
<dbReference type="Gene3D" id="3.10.10.10">
    <property type="entry name" value="HIV Type 1 Reverse Transcriptase, subunit A, domain 1"/>
    <property type="match status" value="1"/>
</dbReference>
<dbReference type="PANTHER" id="PTHR35046">
    <property type="entry name" value="ZINC KNUCKLE (CCHC-TYPE) FAMILY PROTEIN"/>
    <property type="match status" value="1"/>
</dbReference>
<proteinExistence type="predicted"/>
<dbReference type="PANTHER" id="PTHR35046:SF9">
    <property type="entry name" value="RNA-DIRECTED DNA POLYMERASE"/>
    <property type="match status" value="1"/>
</dbReference>
<dbReference type="GO" id="GO:0008270">
    <property type="term" value="F:zinc ion binding"/>
    <property type="evidence" value="ECO:0007669"/>
    <property type="project" value="UniProtKB-KW"/>
</dbReference>
<sequence>MLYMQYQQCSQGQRSVNDYTEEFYHLSARNNLNENTNQLVARYIGGLKETIQDKLELNSVWSLSQAVNYALKVEMQLQRHSRPTSSRRNTEQTVDSARQSYSNANQNLKQPITNAGSGGSSSAAAKAIDPKTVQKFRSPLARENPYAKPTSIKCFSCFQQGHKSNECPTRPQLQLVDAEAEDGEDEAEVEANNQVEDVSGDVGEPLMCVLEKLLLAPKQPCKSQRNALFRTKCTIGGKVCDLLIDSGCTENVVSRSMVQALQLKTTKNPNPYKISWVKKGVELTVTDLCKVSFSIRKYYASEVLCDVLEMDVCHVILGRPWQYDVGAIYDGRANTYAFDWKGRRLRLLPNAGQDAKVPQGNNALHSVSVAAMMTAWKETSSILALIVKEVAENTSMAKAPVDLQKLIEEFNDVCSERQLMELPPMRTIQHKIDLIPGASLLNLPHYRLSPNENKILQNIVDELLDKQLIQHSLSPCAVPVLLVPKKDGNWRMCMDSRAINKIIVKFRFPMP</sequence>
<dbReference type="Pfam" id="PF13650">
    <property type="entry name" value="Asp_protease_2"/>
    <property type="match status" value="1"/>
</dbReference>
<dbReference type="SUPFAM" id="SSF56672">
    <property type="entry name" value="DNA/RNA polymerases"/>
    <property type="match status" value="1"/>
</dbReference>
<dbReference type="GO" id="GO:0003676">
    <property type="term" value="F:nucleic acid binding"/>
    <property type="evidence" value="ECO:0007669"/>
    <property type="project" value="InterPro"/>
</dbReference>
<dbReference type="AlphaFoldDB" id="A0A8T3C5A1"/>
<dbReference type="SUPFAM" id="SSF57756">
    <property type="entry name" value="Retrovirus zinc finger-like domains"/>
    <property type="match status" value="1"/>
</dbReference>
<protein>
    <recommendedName>
        <fullName evidence="3">CCHC-type domain-containing protein</fullName>
    </recommendedName>
</protein>
<dbReference type="OrthoDB" id="785668at2759"/>
<dbReference type="InterPro" id="IPR021109">
    <property type="entry name" value="Peptidase_aspartic_dom_sf"/>
</dbReference>
<reference evidence="4" key="1">
    <citation type="journal article" date="2022" name="Front. Genet.">
        <title>Chromosome-Scale Assembly of the Dendrobium nobile Genome Provides Insights Into the Molecular Mechanism of the Biosynthesis of the Medicinal Active Ingredient of Dendrobium.</title>
        <authorList>
            <person name="Xu Q."/>
            <person name="Niu S.-C."/>
            <person name="Li K.-L."/>
            <person name="Zheng P.-J."/>
            <person name="Zhang X.-J."/>
            <person name="Jia Y."/>
            <person name="Liu Y."/>
            <person name="Niu Y.-X."/>
            <person name="Yu L.-H."/>
            <person name="Chen D.-F."/>
            <person name="Zhang G.-Q."/>
        </authorList>
    </citation>
    <scope>NUCLEOTIDE SEQUENCE</scope>
    <source>
        <tissue evidence="4">Leaf</tissue>
    </source>
</reference>
<keyword evidence="1" id="KW-0479">Metal-binding</keyword>
<evidence type="ECO:0000256" key="2">
    <source>
        <dbReference type="SAM" id="MobiDB-lite"/>
    </source>
</evidence>
<name>A0A8T3C5A1_DENNO</name>
<accession>A0A8T3C5A1</accession>
<dbReference type="PROSITE" id="PS50158">
    <property type="entry name" value="ZF_CCHC"/>
    <property type="match status" value="1"/>
</dbReference>
<feature type="region of interest" description="Disordered" evidence="2">
    <location>
        <begin position="78"/>
        <end position="130"/>
    </location>
</feature>
<evidence type="ECO:0000313" key="4">
    <source>
        <dbReference type="EMBL" id="KAI0527329.1"/>
    </source>
</evidence>
<dbReference type="Gene3D" id="2.40.70.10">
    <property type="entry name" value="Acid Proteases"/>
    <property type="match status" value="1"/>
</dbReference>